<keyword evidence="5 10" id="KW-0269">Exonuclease</keyword>
<dbReference type="OrthoDB" id="9809852at2"/>
<feature type="domain" description="RecJ OB" evidence="9">
    <location>
        <begin position="488"/>
        <end position="597"/>
    </location>
</feature>
<evidence type="ECO:0000313" key="11">
    <source>
        <dbReference type="Proteomes" id="UP000198755"/>
    </source>
</evidence>
<protein>
    <recommendedName>
        <fullName evidence="2">Single-stranded-DNA-specific exonuclease RecJ</fullName>
    </recommendedName>
</protein>
<feature type="coiled-coil region" evidence="6">
    <location>
        <begin position="337"/>
        <end position="364"/>
    </location>
</feature>
<dbReference type="EMBL" id="FOSN01000017">
    <property type="protein sequence ID" value="SFK72898.1"/>
    <property type="molecule type" value="Genomic_DNA"/>
</dbReference>
<dbReference type="InterPro" id="IPR041122">
    <property type="entry name" value="RecJ_OB"/>
</dbReference>
<feature type="domain" description="DHHA1" evidence="8">
    <location>
        <begin position="379"/>
        <end position="473"/>
    </location>
</feature>
<dbReference type="Pfam" id="PF01368">
    <property type="entry name" value="DHH"/>
    <property type="match status" value="1"/>
</dbReference>
<dbReference type="InterPro" id="IPR001667">
    <property type="entry name" value="DDH_dom"/>
</dbReference>
<gene>
    <name evidence="10" type="ORF">SAMN05444581_1178</name>
</gene>
<dbReference type="InterPro" id="IPR004610">
    <property type="entry name" value="RecJ"/>
</dbReference>
<dbReference type="AlphaFoldDB" id="A0A1I4BVR3"/>
<dbReference type="GO" id="GO:0006310">
    <property type="term" value="P:DNA recombination"/>
    <property type="evidence" value="ECO:0007669"/>
    <property type="project" value="InterPro"/>
</dbReference>
<comment type="similarity">
    <text evidence="1">Belongs to the RecJ family.</text>
</comment>
<evidence type="ECO:0000256" key="6">
    <source>
        <dbReference type="SAM" id="Coils"/>
    </source>
</evidence>
<keyword evidence="11" id="KW-1185">Reference proteome</keyword>
<dbReference type="InterPro" id="IPR003156">
    <property type="entry name" value="DHHA1_dom"/>
</dbReference>
<dbReference type="RefSeq" id="WP_091685405.1">
    <property type="nucleotide sequence ID" value="NZ_FOSN01000017.1"/>
</dbReference>
<evidence type="ECO:0000259" key="8">
    <source>
        <dbReference type="Pfam" id="PF02272"/>
    </source>
</evidence>
<evidence type="ECO:0000256" key="3">
    <source>
        <dbReference type="ARBA" id="ARBA00022722"/>
    </source>
</evidence>
<feature type="domain" description="DDH" evidence="7">
    <location>
        <begin position="100"/>
        <end position="229"/>
    </location>
</feature>
<organism evidence="10 11">
    <name type="scientific">Methylocapsa palsarum</name>
    <dbReference type="NCBI Taxonomy" id="1612308"/>
    <lineage>
        <taxon>Bacteria</taxon>
        <taxon>Pseudomonadati</taxon>
        <taxon>Pseudomonadota</taxon>
        <taxon>Alphaproteobacteria</taxon>
        <taxon>Hyphomicrobiales</taxon>
        <taxon>Beijerinckiaceae</taxon>
        <taxon>Methylocapsa</taxon>
    </lineage>
</organism>
<dbReference type="Pfam" id="PF17768">
    <property type="entry name" value="RecJ_OB"/>
    <property type="match status" value="1"/>
</dbReference>
<dbReference type="GO" id="GO:0003676">
    <property type="term" value="F:nucleic acid binding"/>
    <property type="evidence" value="ECO:0007669"/>
    <property type="project" value="InterPro"/>
</dbReference>
<dbReference type="InterPro" id="IPR051673">
    <property type="entry name" value="SSDNA_exonuclease_RecJ"/>
</dbReference>
<evidence type="ECO:0000256" key="5">
    <source>
        <dbReference type="ARBA" id="ARBA00022839"/>
    </source>
</evidence>
<dbReference type="Gene3D" id="3.90.1640.30">
    <property type="match status" value="1"/>
</dbReference>
<dbReference type="PANTHER" id="PTHR30255:SF2">
    <property type="entry name" value="SINGLE-STRANDED-DNA-SPECIFIC EXONUCLEASE RECJ"/>
    <property type="match status" value="1"/>
</dbReference>
<dbReference type="Proteomes" id="UP000198755">
    <property type="component" value="Unassembled WGS sequence"/>
</dbReference>
<dbReference type="Pfam" id="PF02272">
    <property type="entry name" value="DHHA1"/>
    <property type="match status" value="1"/>
</dbReference>
<dbReference type="NCBIfam" id="TIGR00644">
    <property type="entry name" value="recJ"/>
    <property type="match status" value="1"/>
</dbReference>
<evidence type="ECO:0000256" key="1">
    <source>
        <dbReference type="ARBA" id="ARBA00005915"/>
    </source>
</evidence>
<dbReference type="SUPFAM" id="SSF64182">
    <property type="entry name" value="DHH phosphoesterases"/>
    <property type="match status" value="1"/>
</dbReference>
<proteinExistence type="inferred from homology"/>
<name>A0A1I4BVR3_9HYPH</name>
<evidence type="ECO:0000256" key="2">
    <source>
        <dbReference type="ARBA" id="ARBA00019841"/>
    </source>
</evidence>
<evidence type="ECO:0000313" key="10">
    <source>
        <dbReference type="EMBL" id="SFK72898.1"/>
    </source>
</evidence>
<accession>A0A1I4BVR3</accession>
<sequence length="607" mass="63910">MTESPHSRPPAFLGVERSVTGRPWRDRLDEAGQSRALAISQLLGAGDLVSRVLAGRGITPDQAEEHLDPTLRRLMPDPFVLIDMEAAAGRIADAVQRGDKIAIFGDYDVDGAASSALLADYFFAVGAPYVIHIPDRIFEGYGPNVEAIQNLAQSGARLLITVDCGTMSHGPLAEADKLGLDPIVLDHHSAPETLPDALVVNPNRQDDLSGLGQLCAAGVVFMTLVAVNRILRARNFFGAARIAPDLLAGLDLVALATIADVAPLTGLNRAFVTKGLSLMRTRGRPGLTALFDVAQADGPPSSYHLGFLVGPRINAGGRVGDAALGARLLSLKDPLESRRVAEELDRLNRERQDLERGALEEAEANALATLGLKDQGAAVVVSGEEWHPGVVGLVAARLKEKYRRPAFAISFFGAGEFGTGSGRSIPGVDLGRAVRAAVEAGILVKGGGHAMAAGLTIGRRRVDDFRAFLEDRLARRVEDLRAGESLLIDAALTAGAASPALMAALDRAGPFGAGNAEPVFVFPAHRLLAVADVGNGHVRLRAQSGDGARIDGIAFRAGGEPLGRALHAGRGTMTHLAGTLSLDSYGGRERVRLRLLDLAPAARPRQN</sequence>
<keyword evidence="3" id="KW-0540">Nuclease</keyword>
<keyword evidence="6" id="KW-0175">Coiled coil</keyword>
<dbReference type="STRING" id="1612308.SAMN05444581_1178"/>
<dbReference type="InterPro" id="IPR038763">
    <property type="entry name" value="DHH_sf"/>
</dbReference>
<evidence type="ECO:0000259" key="9">
    <source>
        <dbReference type="Pfam" id="PF17768"/>
    </source>
</evidence>
<evidence type="ECO:0000259" key="7">
    <source>
        <dbReference type="Pfam" id="PF01368"/>
    </source>
</evidence>
<dbReference type="Gene3D" id="3.10.310.30">
    <property type="match status" value="1"/>
</dbReference>
<evidence type="ECO:0000256" key="4">
    <source>
        <dbReference type="ARBA" id="ARBA00022801"/>
    </source>
</evidence>
<dbReference type="GO" id="GO:0008409">
    <property type="term" value="F:5'-3' exonuclease activity"/>
    <property type="evidence" value="ECO:0007669"/>
    <property type="project" value="InterPro"/>
</dbReference>
<keyword evidence="4" id="KW-0378">Hydrolase</keyword>
<reference evidence="10 11" key="1">
    <citation type="submission" date="2016-10" db="EMBL/GenBank/DDBJ databases">
        <authorList>
            <person name="de Groot N.N."/>
        </authorList>
    </citation>
    <scope>NUCLEOTIDE SEQUENCE [LARGE SCALE GENOMIC DNA]</scope>
    <source>
        <strain evidence="10 11">NE2</strain>
    </source>
</reference>
<dbReference type="GO" id="GO:0006281">
    <property type="term" value="P:DNA repair"/>
    <property type="evidence" value="ECO:0007669"/>
    <property type="project" value="InterPro"/>
</dbReference>
<dbReference type="PANTHER" id="PTHR30255">
    <property type="entry name" value="SINGLE-STRANDED-DNA-SPECIFIC EXONUCLEASE RECJ"/>
    <property type="match status" value="1"/>
</dbReference>